<comment type="pathway">
    <text evidence="1">Sulfur metabolism; hydrogen sulfide biosynthesis; sulfite from sulfate: step 1/3.</text>
</comment>
<name>A0A2R6A978_9ARCH</name>
<dbReference type="InterPro" id="IPR015947">
    <property type="entry name" value="PUA-like_sf"/>
</dbReference>
<gene>
    <name evidence="12" type="ORF">B9Q01_06455</name>
</gene>
<reference evidence="12 13" key="1">
    <citation type="submission" date="2017-04" db="EMBL/GenBank/DDBJ databases">
        <title>Novel microbial lineages endemic to geothermal iron-oxide mats fill important gaps in the evolutionary history of Archaea.</title>
        <authorList>
            <person name="Jay Z.J."/>
            <person name="Beam J.P."/>
            <person name="Dlakic M."/>
            <person name="Rusch D.B."/>
            <person name="Kozubal M.A."/>
            <person name="Inskeep W.P."/>
        </authorList>
    </citation>
    <scope>NUCLEOTIDE SEQUENCE [LARGE SCALE GENOMIC DNA]</scope>
    <source>
        <strain evidence="12">OSP_D</strain>
    </source>
</reference>
<dbReference type="Proteomes" id="UP000240880">
    <property type="component" value="Unassembled WGS sequence"/>
</dbReference>
<evidence type="ECO:0000256" key="6">
    <source>
        <dbReference type="ARBA" id="ARBA00022840"/>
    </source>
</evidence>
<keyword evidence="4 12" id="KW-0548">Nucleotidyltransferase</keyword>
<evidence type="ECO:0000256" key="4">
    <source>
        <dbReference type="ARBA" id="ARBA00022695"/>
    </source>
</evidence>
<dbReference type="AlphaFoldDB" id="A0A2R6A978"/>
<dbReference type="InterPro" id="IPR002650">
    <property type="entry name" value="Sulphate_adenylyltransferase"/>
</dbReference>
<comment type="similarity">
    <text evidence="8">Belongs to the sulfate adenylyltransferase family.</text>
</comment>
<evidence type="ECO:0000256" key="9">
    <source>
        <dbReference type="ARBA" id="ARBA00041598"/>
    </source>
</evidence>
<dbReference type="PANTHER" id="PTHR43509">
    <property type="match status" value="1"/>
</dbReference>
<dbReference type="SUPFAM" id="SSF88697">
    <property type="entry name" value="PUA domain-like"/>
    <property type="match status" value="1"/>
</dbReference>
<sequence length="382" mass="43639">MIPTPYGGTLVEAILAQNQAKRLLEQQNEFLKIKPPIEQIYDAEKIALGAYSPLQGFMDEEDYTRVLNRNELKKGLVWTIPIVLTPKGDTKELKPGDEALLLDLFDQPFALLKLEQKFKIDKGEFAEKVYATRDTNHPNVAELSEYGETALSGKVELLRALPNQHGGVELTPRETREYFQKMGWKNVAAYQARNPPHKAHEYIQRLTLERDDVDALFIHPIVGKLKKGDYKPEVIMEAYKVFVEKYYPKNRVLLSALSIAMRYAGPKAVLFYAIIRRNYGCSHYIVGRDQAGVGSYYDPYAAHAIFDKYDVGVVPLRYQETFYCKVCEGMVSSKVCPHPESERVSTSQTKIRELLQQGKPLPKEILRQEVIQILERGDVLIK</sequence>
<dbReference type="NCBIfam" id="NF003166">
    <property type="entry name" value="PRK04149.1"/>
    <property type="match status" value="1"/>
</dbReference>
<dbReference type="Pfam" id="PF14306">
    <property type="entry name" value="PUA_2"/>
    <property type="match status" value="1"/>
</dbReference>
<dbReference type="GO" id="GO:0000103">
    <property type="term" value="P:sulfate assimilation"/>
    <property type="evidence" value="ECO:0007669"/>
    <property type="project" value="InterPro"/>
</dbReference>
<evidence type="ECO:0000256" key="5">
    <source>
        <dbReference type="ARBA" id="ARBA00022741"/>
    </source>
</evidence>
<evidence type="ECO:0000256" key="8">
    <source>
        <dbReference type="ARBA" id="ARBA00037980"/>
    </source>
</evidence>
<dbReference type="Pfam" id="PF01747">
    <property type="entry name" value="ATP-sulfurylase"/>
    <property type="match status" value="1"/>
</dbReference>
<organism evidence="12 13">
    <name type="scientific">Candidatus Marsarchaeota G1 archaeon OSP_D</name>
    <dbReference type="NCBI Taxonomy" id="1978155"/>
    <lineage>
        <taxon>Archaea</taxon>
        <taxon>Candidatus Marsarchaeota</taxon>
        <taxon>Candidatus Marsarchaeota group 1</taxon>
    </lineage>
</organism>
<dbReference type="EMBL" id="NEXC01000044">
    <property type="protein sequence ID" value="PSN82946.1"/>
    <property type="molecule type" value="Genomic_DNA"/>
</dbReference>
<dbReference type="SUPFAM" id="SSF52374">
    <property type="entry name" value="Nucleotidylyl transferase"/>
    <property type="match status" value="1"/>
</dbReference>
<dbReference type="InterPro" id="IPR014729">
    <property type="entry name" value="Rossmann-like_a/b/a_fold"/>
</dbReference>
<feature type="domain" description="Sulphate adenylyltransferase catalytic" evidence="10">
    <location>
        <begin position="169"/>
        <end position="376"/>
    </location>
</feature>
<dbReference type="Gene3D" id="3.10.400.10">
    <property type="entry name" value="Sulfate adenylyltransferase"/>
    <property type="match status" value="1"/>
</dbReference>
<evidence type="ECO:0000256" key="7">
    <source>
        <dbReference type="ARBA" id="ARBA00031812"/>
    </source>
</evidence>
<evidence type="ECO:0000256" key="1">
    <source>
        <dbReference type="ARBA" id="ARBA00005048"/>
    </source>
</evidence>
<keyword evidence="5" id="KW-0547">Nucleotide-binding</keyword>
<dbReference type="GO" id="GO:0005524">
    <property type="term" value="F:ATP binding"/>
    <property type="evidence" value="ECO:0007669"/>
    <property type="project" value="UniProtKB-KW"/>
</dbReference>
<keyword evidence="6" id="KW-0067">ATP-binding</keyword>
<comment type="caution">
    <text evidence="12">The sequence shown here is derived from an EMBL/GenBank/DDBJ whole genome shotgun (WGS) entry which is preliminary data.</text>
</comment>
<evidence type="ECO:0000313" key="12">
    <source>
        <dbReference type="EMBL" id="PSN82946.1"/>
    </source>
</evidence>
<feature type="domain" description="ATP-sulfurylase PUA-like" evidence="11">
    <location>
        <begin position="4"/>
        <end position="159"/>
    </location>
</feature>
<keyword evidence="3 12" id="KW-0808">Transferase</keyword>
<dbReference type="GO" id="GO:0004781">
    <property type="term" value="F:sulfate adenylyltransferase (ATP) activity"/>
    <property type="evidence" value="ECO:0007669"/>
    <property type="project" value="UniProtKB-EC"/>
</dbReference>
<dbReference type="InterPro" id="IPR025980">
    <property type="entry name" value="ATP-Sase_PUA-like_dom"/>
</dbReference>
<evidence type="ECO:0000256" key="3">
    <source>
        <dbReference type="ARBA" id="ARBA00022679"/>
    </source>
</evidence>
<proteinExistence type="inferred from homology"/>
<accession>A0A2R6A978</accession>
<dbReference type="InterPro" id="IPR024951">
    <property type="entry name" value="Sulfurylase_cat_dom"/>
</dbReference>
<dbReference type="PANTHER" id="PTHR43509:SF1">
    <property type="entry name" value="SULFATE ADENYLYLTRANSFERASE"/>
    <property type="match status" value="1"/>
</dbReference>
<evidence type="ECO:0000259" key="11">
    <source>
        <dbReference type="Pfam" id="PF14306"/>
    </source>
</evidence>
<dbReference type="EC" id="2.7.7.4" evidence="2"/>
<dbReference type="Gene3D" id="3.40.50.620">
    <property type="entry name" value="HUPs"/>
    <property type="match status" value="1"/>
</dbReference>
<protein>
    <recommendedName>
        <fullName evidence="2">sulfate adenylyltransferase</fullName>
        <ecNumber evidence="2">2.7.7.4</ecNumber>
    </recommendedName>
    <alternativeName>
        <fullName evidence="9">ATP-sulfurylase</fullName>
    </alternativeName>
    <alternativeName>
        <fullName evidence="7">Sulfate adenylate transferase</fullName>
    </alternativeName>
</protein>
<evidence type="ECO:0000259" key="10">
    <source>
        <dbReference type="Pfam" id="PF01747"/>
    </source>
</evidence>
<evidence type="ECO:0000313" key="13">
    <source>
        <dbReference type="Proteomes" id="UP000240880"/>
    </source>
</evidence>
<evidence type="ECO:0000256" key="2">
    <source>
        <dbReference type="ARBA" id="ARBA00012391"/>
    </source>
</evidence>
<dbReference type="NCBIfam" id="TIGR00339">
    <property type="entry name" value="sopT"/>
    <property type="match status" value="1"/>
</dbReference>